<dbReference type="GO" id="GO:0006891">
    <property type="term" value="P:intra-Golgi vesicle-mediated transport"/>
    <property type="evidence" value="ECO:0007669"/>
    <property type="project" value="TreeGrafter"/>
</dbReference>
<protein>
    <recommendedName>
        <fullName evidence="13">Coatomer subunit epsilon</fullName>
    </recommendedName>
</protein>
<comment type="subcellular location">
    <subcellularLocation>
        <location evidence="2">Cytoplasmic vesicle</location>
        <location evidence="2">COPI-coated vesicle membrane</location>
        <topology evidence="2">Peripheral membrane protein</topology>
        <orientation evidence="2">Cytoplasmic side</orientation>
    </subcellularLocation>
    <subcellularLocation>
        <location evidence="1">Golgi apparatus membrane</location>
        <topology evidence="1">Peripheral membrane protein</topology>
        <orientation evidence="1">Cytoplasmic side</orientation>
    </subcellularLocation>
</comment>
<comment type="similarity">
    <text evidence="3">Belongs to the COPE family.</text>
</comment>
<evidence type="ECO:0000256" key="9">
    <source>
        <dbReference type="ARBA" id="ARBA00023136"/>
    </source>
</evidence>
<dbReference type="GO" id="GO:0030126">
    <property type="term" value="C:COPI vesicle coat"/>
    <property type="evidence" value="ECO:0007669"/>
    <property type="project" value="TreeGrafter"/>
</dbReference>
<dbReference type="HOGENOM" id="CLU_049363_2_0_1"/>
<keyword evidence="10" id="KW-0968">Cytoplasmic vesicle</keyword>
<evidence type="ECO:0000313" key="12">
    <source>
        <dbReference type="Proteomes" id="UP000030669"/>
    </source>
</evidence>
<evidence type="ECO:0000256" key="8">
    <source>
        <dbReference type="ARBA" id="ARBA00023034"/>
    </source>
</evidence>
<dbReference type="PANTHER" id="PTHR10805">
    <property type="entry name" value="COATOMER SUBUNIT EPSILON"/>
    <property type="match status" value="1"/>
</dbReference>
<dbReference type="AlphaFoldDB" id="S7RTP7"/>
<evidence type="ECO:0000256" key="4">
    <source>
        <dbReference type="ARBA" id="ARBA00022448"/>
    </source>
</evidence>
<dbReference type="KEGG" id="gtr:GLOTRDRAFT_39548"/>
<name>S7RTP7_GLOTA</name>
<keyword evidence="6" id="KW-0931">ER-Golgi transport</keyword>
<keyword evidence="4" id="KW-0813">Transport</keyword>
<dbReference type="InterPro" id="IPR011990">
    <property type="entry name" value="TPR-like_helical_dom_sf"/>
</dbReference>
<keyword evidence="8" id="KW-0333">Golgi apparatus</keyword>
<dbReference type="GO" id="GO:0015031">
    <property type="term" value="P:protein transport"/>
    <property type="evidence" value="ECO:0007669"/>
    <property type="project" value="UniProtKB-KW"/>
</dbReference>
<dbReference type="InterPro" id="IPR006822">
    <property type="entry name" value="Coatomer_esu"/>
</dbReference>
<proteinExistence type="inferred from homology"/>
<dbReference type="Pfam" id="PF04733">
    <property type="entry name" value="Coatomer_E"/>
    <property type="match status" value="1"/>
</dbReference>
<dbReference type="Proteomes" id="UP000030669">
    <property type="component" value="Unassembled WGS sequence"/>
</dbReference>
<gene>
    <name evidence="11" type="ORF">GLOTRDRAFT_39548</name>
</gene>
<evidence type="ECO:0000256" key="10">
    <source>
        <dbReference type="ARBA" id="ARBA00023329"/>
    </source>
</evidence>
<sequence>MESSELYHAKQQFILGAYSSLIDLTLPDPNSPDHNPILLYKARAHIASGSPKWVTELVPADTEDVSLKAVTALARYRQATEDADKDSALEELRDLCVEIEGEDGSTDERQKALVRVIAGTAFVWAGEIEEALETLGAGTSHENLEAVAITVQIYLSINRTDLATKEFNRAKRWAEDDLLLQLIESSIDLVKIGNDAYSNPNSFYNEQLGNPSLTSPHLLTARGVTRLLRGEIPAAKSDFEEALSQKPGDPETFAALTVASSLPGSKRGEGEQFWKYVSPRRIEVFPFVLTCGRLVI</sequence>
<keyword evidence="7" id="KW-0653">Protein transport</keyword>
<dbReference type="RefSeq" id="XP_007864777.1">
    <property type="nucleotide sequence ID" value="XM_007866586.1"/>
</dbReference>
<dbReference type="EMBL" id="KB469300">
    <property type="protein sequence ID" value="EPQ56504.1"/>
    <property type="molecule type" value="Genomic_DNA"/>
</dbReference>
<dbReference type="GO" id="GO:0006888">
    <property type="term" value="P:endoplasmic reticulum to Golgi vesicle-mediated transport"/>
    <property type="evidence" value="ECO:0007669"/>
    <property type="project" value="TreeGrafter"/>
</dbReference>
<evidence type="ECO:0000256" key="3">
    <source>
        <dbReference type="ARBA" id="ARBA00008827"/>
    </source>
</evidence>
<dbReference type="SUPFAM" id="SSF48452">
    <property type="entry name" value="TPR-like"/>
    <property type="match status" value="1"/>
</dbReference>
<dbReference type="STRING" id="670483.S7RTP7"/>
<keyword evidence="5" id="KW-0963">Cytoplasm</keyword>
<evidence type="ECO:0000256" key="2">
    <source>
        <dbReference type="ARBA" id="ARBA00004347"/>
    </source>
</evidence>
<evidence type="ECO:0000256" key="7">
    <source>
        <dbReference type="ARBA" id="ARBA00022927"/>
    </source>
</evidence>
<accession>S7RTP7</accession>
<dbReference type="GO" id="GO:0005198">
    <property type="term" value="F:structural molecule activity"/>
    <property type="evidence" value="ECO:0007669"/>
    <property type="project" value="InterPro"/>
</dbReference>
<keyword evidence="9" id="KW-0472">Membrane</keyword>
<dbReference type="Gene3D" id="1.25.40.10">
    <property type="entry name" value="Tetratricopeptide repeat domain"/>
    <property type="match status" value="1"/>
</dbReference>
<dbReference type="eggNOG" id="KOG3081">
    <property type="taxonomic scope" value="Eukaryota"/>
</dbReference>
<dbReference type="OMA" id="MIVLSQH"/>
<evidence type="ECO:0000313" key="11">
    <source>
        <dbReference type="EMBL" id="EPQ56504.1"/>
    </source>
</evidence>
<dbReference type="PANTHER" id="PTHR10805:SF0">
    <property type="entry name" value="COATOMER SUBUNIT EPSILON"/>
    <property type="match status" value="1"/>
</dbReference>
<dbReference type="GO" id="GO:0000139">
    <property type="term" value="C:Golgi membrane"/>
    <property type="evidence" value="ECO:0007669"/>
    <property type="project" value="UniProtKB-SubCell"/>
</dbReference>
<organism evidence="11 12">
    <name type="scientific">Gloeophyllum trabeum (strain ATCC 11539 / FP-39264 / Madison 617)</name>
    <name type="common">Brown rot fungus</name>
    <dbReference type="NCBI Taxonomy" id="670483"/>
    <lineage>
        <taxon>Eukaryota</taxon>
        <taxon>Fungi</taxon>
        <taxon>Dikarya</taxon>
        <taxon>Basidiomycota</taxon>
        <taxon>Agaricomycotina</taxon>
        <taxon>Agaricomycetes</taxon>
        <taxon>Gloeophyllales</taxon>
        <taxon>Gloeophyllaceae</taxon>
        <taxon>Gloeophyllum</taxon>
    </lineage>
</organism>
<dbReference type="OrthoDB" id="310217at2759"/>
<keyword evidence="12" id="KW-1185">Reference proteome</keyword>
<evidence type="ECO:0008006" key="13">
    <source>
        <dbReference type="Google" id="ProtNLM"/>
    </source>
</evidence>
<evidence type="ECO:0000256" key="5">
    <source>
        <dbReference type="ARBA" id="ARBA00022490"/>
    </source>
</evidence>
<dbReference type="GO" id="GO:0006890">
    <property type="term" value="P:retrograde vesicle-mediated transport, Golgi to endoplasmic reticulum"/>
    <property type="evidence" value="ECO:0007669"/>
    <property type="project" value="InterPro"/>
</dbReference>
<dbReference type="GeneID" id="19305917"/>
<evidence type="ECO:0000256" key="1">
    <source>
        <dbReference type="ARBA" id="ARBA00004255"/>
    </source>
</evidence>
<reference evidence="11 12" key="1">
    <citation type="journal article" date="2012" name="Science">
        <title>The Paleozoic origin of enzymatic lignin decomposition reconstructed from 31 fungal genomes.</title>
        <authorList>
            <person name="Floudas D."/>
            <person name="Binder M."/>
            <person name="Riley R."/>
            <person name="Barry K."/>
            <person name="Blanchette R.A."/>
            <person name="Henrissat B."/>
            <person name="Martinez A.T."/>
            <person name="Otillar R."/>
            <person name="Spatafora J.W."/>
            <person name="Yadav J.S."/>
            <person name="Aerts A."/>
            <person name="Benoit I."/>
            <person name="Boyd A."/>
            <person name="Carlson A."/>
            <person name="Copeland A."/>
            <person name="Coutinho P.M."/>
            <person name="de Vries R.P."/>
            <person name="Ferreira P."/>
            <person name="Findley K."/>
            <person name="Foster B."/>
            <person name="Gaskell J."/>
            <person name="Glotzer D."/>
            <person name="Gorecki P."/>
            <person name="Heitman J."/>
            <person name="Hesse C."/>
            <person name="Hori C."/>
            <person name="Igarashi K."/>
            <person name="Jurgens J.A."/>
            <person name="Kallen N."/>
            <person name="Kersten P."/>
            <person name="Kohler A."/>
            <person name="Kuees U."/>
            <person name="Kumar T.K.A."/>
            <person name="Kuo A."/>
            <person name="LaButti K."/>
            <person name="Larrondo L.F."/>
            <person name="Lindquist E."/>
            <person name="Ling A."/>
            <person name="Lombard V."/>
            <person name="Lucas S."/>
            <person name="Lundell T."/>
            <person name="Martin R."/>
            <person name="McLaughlin D.J."/>
            <person name="Morgenstern I."/>
            <person name="Morin E."/>
            <person name="Murat C."/>
            <person name="Nagy L.G."/>
            <person name="Nolan M."/>
            <person name="Ohm R.A."/>
            <person name="Patyshakuliyeva A."/>
            <person name="Rokas A."/>
            <person name="Ruiz-Duenas F.J."/>
            <person name="Sabat G."/>
            <person name="Salamov A."/>
            <person name="Samejima M."/>
            <person name="Schmutz J."/>
            <person name="Slot J.C."/>
            <person name="St John F."/>
            <person name="Stenlid J."/>
            <person name="Sun H."/>
            <person name="Sun S."/>
            <person name="Syed K."/>
            <person name="Tsang A."/>
            <person name="Wiebenga A."/>
            <person name="Young D."/>
            <person name="Pisabarro A."/>
            <person name="Eastwood D.C."/>
            <person name="Martin F."/>
            <person name="Cullen D."/>
            <person name="Grigoriev I.V."/>
            <person name="Hibbett D.S."/>
        </authorList>
    </citation>
    <scope>NUCLEOTIDE SEQUENCE [LARGE SCALE GENOMIC DNA]</scope>
    <source>
        <strain evidence="11 12">ATCC 11539</strain>
    </source>
</reference>
<evidence type="ECO:0000256" key="6">
    <source>
        <dbReference type="ARBA" id="ARBA00022892"/>
    </source>
</evidence>